<evidence type="ECO:0000313" key="1">
    <source>
        <dbReference type="EMBL" id="KAJ9587847.1"/>
    </source>
</evidence>
<keyword evidence="2" id="KW-1185">Reference proteome</keyword>
<protein>
    <submittedName>
        <fullName evidence="1">Uncharacterized protein</fullName>
    </submittedName>
</protein>
<dbReference type="Proteomes" id="UP001233999">
    <property type="component" value="Unassembled WGS sequence"/>
</dbReference>
<organism evidence="1 2">
    <name type="scientific">Diploptera punctata</name>
    <name type="common">Pacific beetle cockroach</name>
    <dbReference type="NCBI Taxonomy" id="6984"/>
    <lineage>
        <taxon>Eukaryota</taxon>
        <taxon>Metazoa</taxon>
        <taxon>Ecdysozoa</taxon>
        <taxon>Arthropoda</taxon>
        <taxon>Hexapoda</taxon>
        <taxon>Insecta</taxon>
        <taxon>Pterygota</taxon>
        <taxon>Neoptera</taxon>
        <taxon>Polyneoptera</taxon>
        <taxon>Dictyoptera</taxon>
        <taxon>Blattodea</taxon>
        <taxon>Blaberoidea</taxon>
        <taxon>Blaberidae</taxon>
        <taxon>Diplopterinae</taxon>
        <taxon>Diploptera</taxon>
    </lineage>
</organism>
<dbReference type="AlphaFoldDB" id="A0AAD8EFJ3"/>
<reference evidence="1" key="1">
    <citation type="journal article" date="2023" name="IScience">
        <title>Live-bearing cockroach genome reveals convergent evolutionary mechanisms linked to viviparity in insects and beyond.</title>
        <authorList>
            <person name="Fouks B."/>
            <person name="Harrison M.C."/>
            <person name="Mikhailova A.A."/>
            <person name="Marchal E."/>
            <person name="English S."/>
            <person name="Carruthers M."/>
            <person name="Jennings E.C."/>
            <person name="Chiamaka E.L."/>
            <person name="Frigard R.A."/>
            <person name="Pippel M."/>
            <person name="Attardo G.M."/>
            <person name="Benoit J.B."/>
            <person name="Bornberg-Bauer E."/>
            <person name="Tobe S.S."/>
        </authorList>
    </citation>
    <scope>NUCLEOTIDE SEQUENCE</scope>
    <source>
        <strain evidence="1">Stay&amp;Tobe</strain>
    </source>
</reference>
<evidence type="ECO:0000313" key="2">
    <source>
        <dbReference type="Proteomes" id="UP001233999"/>
    </source>
</evidence>
<proteinExistence type="predicted"/>
<gene>
    <name evidence="1" type="ORF">L9F63_018719</name>
</gene>
<dbReference type="EMBL" id="JASPKZ010006058">
    <property type="protein sequence ID" value="KAJ9587847.1"/>
    <property type="molecule type" value="Genomic_DNA"/>
</dbReference>
<comment type="caution">
    <text evidence="1">The sequence shown here is derived from an EMBL/GenBank/DDBJ whole genome shotgun (WGS) entry which is preliminary data.</text>
</comment>
<reference evidence="1" key="2">
    <citation type="submission" date="2023-05" db="EMBL/GenBank/DDBJ databases">
        <authorList>
            <person name="Fouks B."/>
        </authorList>
    </citation>
    <scope>NUCLEOTIDE SEQUENCE</scope>
    <source>
        <strain evidence="1">Stay&amp;Tobe</strain>
        <tissue evidence="1">Testes</tissue>
    </source>
</reference>
<name>A0AAD8EFJ3_DIPPU</name>
<feature type="non-terminal residue" evidence="1">
    <location>
        <position position="1"/>
    </location>
</feature>
<sequence length="60" mass="6951">KQTKPAIYATLLCYISTDEDQSQKVKILTFKMNFFLGVSVTESEYRREPSNSIWSKCPKT</sequence>
<accession>A0AAD8EFJ3</accession>
<feature type="non-terminal residue" evidence="1">
    <location>
        <position position="60"/>
    </location>
</feature>